<evidence type="ECO:0000259" key="5">
    <source>
        <dbReference type="PROSITE" id="PS50926"/>
    </source>
</evidence>
<dbReference type="GO" id="GO:0070475">
    <property type="term" value="P:rRNA base methylation"/>
    <property type="evidence" value="ECO:0007669"/>
    <property type="project" value="TreeGrafter"/>
</dbReference>
<dbReference type="InterPro" id="IPR002792">
    <property type="entry name" value="TRAM_dom"/>
</dbReference>
<proteinExistence type="inferred from homology"/>
<feature type="binding site" evidence="4">
    <location>
        <position position="282"/>
    </location>
    <ligand>
        <name>S-adenosyl-L-methionine</name>
        <dbReference type="ChEBI" id="CHEBI:59789"/>
    </ligand>
</feature>
<dbReference type="OrthoDB" id="9804590at2"/>
<dbReference type="Gene3D" id="2.40.50.140">
    <property type="entry name" value="Nucleic acid-binding proteins"/>
    <property type="match status" value="1"/>
</dbReference>
<sequence length="427" mass="44808">MSSRASRPHARSSALVGAEAELEVGPVAHGGHCVARWEDGRVVFVRHALPGELVRVRVTGVGPRERHLFADAVEVLRAAEGRREAPCRYAGPGGCGGCDLQHAELPLQRELKAQVVREQLQRLAGIDLPVELRELPGPPGAAPGERWRTRVEFALDPAGRPGLRRHRSREVIPVEDCRIATEEVVRIAAPGRPRPQQGLAALDAVGPAGSPAVAVPVDARGRVLGREPVITEATRGAAGESLPVRLGARGFWQAHRGAVAAYVDHVVAGLEPRPGEVVWDLYCGSGAFTVPLARAVGERGAVLGVEGYEPAVDACAAALEEHAPATPADLLVGDVGRMLAAWEDPEGRSADLVVLDPPRAGAGREVMAQVAASGARRVAYVACDPAALARDLGTARDLGMTVESVVGFDAFPNTHHVEAIALLGGPV</sequence>
<evidence type="ECO:0000313" key="7">
    <source>
        <dbReference type="Proteomes" id="UP000198122"/>
    </source>
</evidence>
<gene>
    <name evidence="6" type="ORF">SAMN05445756_0298</name>
</gene>
<dbReference type="InterPro" id="IPR010280">
    <property type="entry name" value="U5_MeTrfase_fam"/>
</dbReference>
<dbReference type="InterPro" id="IPR012340">
    <property type="entry name" value="NA-bd_OB-fold"/>
</dbReference>
<comment type="similarity">
    <text evidence="4">Belongs to the class I-like SAM-binding methyltransferase superfamily. RNA M5U methyltransferase family.</text>
</comment>
<protein>
    <submittedName>
        <fullName evidence="6">23S rRNA m(5)U-1939 methyltransferase</fullName>
    </submittedName>
</protein>
<dbReference type="Gene3D" id="2.40.50.1070">
    <property type="match status" value="1"/>
</dbReference>
<dbReference type="PANTHER" id="PTHR11061">
    <property type="entry name" value="RNA M5U METHYLTRANSFERASE"/>
    <property type="match status" value="1"/>
</dbReference>
<dbReference type="PANTHER" id="PTHR11061:SF30">
    <property type="entry name" value="TRNA (URACIL(54)-C(5))-METHYLTRANSFERASE"/>
    <property type="match status" value="1"/>
</dbReference>
<evidence type="ECO:0000313" key="6">
    <source>
        <dbReference type="EMBL" id="SNC60527.1"/>
    </source>
</evidence>
<feature type="binding site" evidence="4">
    <location>
        <position position="253"/>
    </location>
    <ligand>
        <name>S-adenosyl-L-methionine</name>
        <dbReference type="ChEBI" id="CHEBI:59789"/>
    </ligand>
</feature>
<name>A0A212T3A4_9MICO</name>
<dbReference type="PROSITE" id="PS50926">
    <property type="entry name" value="TRAM"/>
    <property type="match status" value="1"/>
</dbReference>
<keyword evidence="2 4" id="KW-0808">Transferase</keyword>
<evidence type="ECO:0000256" key="2">
    <source>
        <dbReference type="ARBA" id="ARBA00022679"/>
    </source>
</evidence>
<keyword evidence="7" id="KW-1185">Reference proteome</keyword>
<dbReference type="GO" id="GO:0070041">
    <property type="term" value="F:rRNA (uridine-C5-)-methyltransferase activity"/>
    <property type="evidence" value="ECO:0007669"/>
    <property type="project" value="TreeGrafter"/>
</dbReference>
<dbReference type="SUPFAM" id="SSF53335">
    <property type="entry name" value="S-adenosyl-L-methionine-dependent methyltransferases"/>
    <property type="match status" value="1"/>
</dbReference>
<dbReference type="Pfam" id="PF01938">
    <property type="entry name" value="TRAM"/>
    <property type="match status" value="1"/>
</dbReference>
<feature type="domain" description="TRAM" evidence="5">
    <location>
        <begin position="13"/>
        <end position="74"/>
    </location>
</feature>
<reference evidence="6 7" key="1">
    <citation type="submission" date="2017-06" db="EMBL/GenBank/DDBJ databases">
        <authorList>
            <person name="Kim H.J."/>
            <person name="Triplett B.A."/>
        </authorList>
    </citation>
    <scope>NUCLEOTIDE SEQUENCE [LARGE SCALE GENOMIC DNA]</scope>
    <source>
        <strain evidence="6 7">DSM 22179</strain>
    </source>
</reference>
<feature type="binding site" evidence="4">
    <location>
        <position position="356"/>
    </location>
    <ligand>
        <name>S-adenosyl-L-methionine</name>
        <dbReference type="ChEBI" id="CHEBI:59789"/>
    </ligand>
</feature>
<feature type="active site" description="Nucleophile" evidence="4">
    <location>
        <position position="383"/>
    </location>
</feature>
<dbReference type="CDD" id="cd02440">
    <property type="entry name" value="AdoMet_MTases"/>
    <property type="match status" value="1"/>
</dbReference>
<keyword evidence="3 4" id="KW-0949">S-adenosyl-L-methionine</keyword>
<dbReference type="AlphaFoldDB" id="A0A212T3A4"/>
<evidence type="ECO:0000256" key="1">
    <source>
        <dbReference type="ARBA" id="ARBA00022603"/>
    </source>
</evidence>
<keyword evidence="1 4" id="KW-0489">Methyltransferase</keyword>
<dbReference type="Gene3D" id="3.40.50.150">
    <property type="entry name" value="Vaccinia Virus protein VP39"/>
    <property type="match status" value="2"/>
</dbReference>
<accession>A0A212T3A4</accession>
<organism evidence="6 7">
    <name type="scientific">Kytococcus aerolatus</name>
    <dbReference type="NCBI Taxonomy" id="592308"/>
    <lineage>
        <taxon>Bacteria</taxon>
        <taxon>Bacillati</taxon>
        <taxon>Actinomycetota</taxon>
        <taxon>Actinomycetes</taxon>
        <taxon>Micrococcales</taxon>
        <taxon>Kytococcaceae</taxon>
        <taxon>Kytococcus</taxon>
    </lineage>
</organism>
<dbReference type="InterPro" id="IPR029063">
    <property type="entry name" value="SAM-dependent_MTases_sf"/>
</dbReference>
<dbReference type="Pfam" id="PF05958">
    <property type="entry name" value="tRNA_U5-meth_tr"/>
    <property type="match status" value="1"/>
</dbReference>
<evidence type="ECO:0000256" key="4">
    <source>
        <dbReference type="PROSITE-ProRule" id="PRU01024"/>
    </source>
</evidence>
<dbReference type="RefSeq" id="WP_088817323.1">
    <property type="nucleotide sequence ID" value="NZ_FYEZ01000001.1"/>
</dbReference>
<dbReference type="Proteomes" id="UP000198122">
    <property type="component" value="Unassembled WGS sequence"/>
</dbReference>
<feature type="binding site" evidence="4">
    <location>
        <position position="306"/>
    </location>
    <ligand>
        <name>S-adenosyl-L-methionine</name>
        <dbReference type="ChEBI" id="CHEBI:59789"/>
    </ligand>
</feature>
<dbReference type="PROSITE" id="PS51687">
    <property type="entry name" value="SAM_MT_RNA_M5U"/>
    <property type="match status" value="1"/>
</dbReference>
<evidence type="ECO:0000256" key="3">
    <source>
        <dbReference type="ARBA" id="ARBA00022691"/>
    </source>
</evidence>
<dbReference type="SUPFAM" id="SSF50249">
    <property type="entry name" value="Nucleic acid-binding proteins"/>
    <property type="match status" value="1"/>
</dbReference>
<dbReference type="EMBL" id="FYEZ01000001">
    <property type="protein sequence ID" value="SNC60527.1"/>
    <property type="molecule type" value="Genomic_DNA"/>
</dbReference>